<evidence type="ECO:0000256" key="3">
    <source>
        <dbReference type="ARBA" id="ARBA00023242"/>
    </source>
</evidence>
<keyword evidence="6" id="KW-1185">Reference proteome</keyword>
<dbReference type="Pfam" id="PF03715">
    <property type="entry name" value="Noc2"/>
    <property type="match status" value="1"/>
</dbReference>
<accession>X6MWN5</accession>
<evidence type="ECO:0000313" key="6">
    <source>
        <dbReference type="Proteomes" id="UP000023152"/>
    </source>
</evidence>
<feature type="region of interest" description="Disordered" evidence="4">
    <location>
        <begin position="50"/>
        <end position="100"/>
    </location>
</feature>
<evidence type="ECO:0000256" key="1">
    <source>
        <dbReference type="ARBA" id="ARBA00004123"/>
    </source>
</evidence>
<name>X6MWN5_RETFI</name>
<dbReference type="OrthoDB" id="10266662at2759"/>
<comment type="subcellular location">
    <subcellularLocation>
        <location evidence="1">Nucleus</location>
    </subcellularLocation>
</comment>
<dbReference type="Proteomes" id="UP000023152">
    <property type="component" value="Unassembled WGS sequence"/>
</dbReference>
<dbReference type="EMBL" id="ASPP01016503">
    <property type="protein sequence ID" value="ETO17500.1"/>
    <property type="molecule type" value="Genomic_DNA"/>
</dbReference>
<dbReference type="PANTHER" id="PTHR12687:SF4">
    <property type="entry name" value="NUCLEOLAR COMPLEX PROTEIN 2 HOMOLOG"/>
    <property type="match status" value="1"/>
</dbReference>
<feature type="compositionally biased region" description="Low complexity" evidence="4">
    <location>
        <begin position="249"/>
        <end position="258"/>
    </location>
</feature>
<dbReference type="AlphaFoldDB" id="X6MWN5"/>
<feature type="compositionally biased region" description="Basic and acidic residues" evidence="4">
    <location>
        <begin position="274"/>
        <end position="283"/>
    </location>
</feature>
<sequence length="294" mass="33441">MYDPTRILIMDSVLGIIHACEECNLPDRRIFVPLVPEILQILDNPAFAKKPKAIGNKNNKDKNNDNSNSNNNNNNNNNNDNDNNNDDDKDKNKNKNNSTKDQTIDLRIELKIPNGYFNTMALHSALIQNCSRLLFLYYSHYSYSIAFPELSLPSQSFLQEFLANPSISNSLKKVPRLLLKALKDNTNWINNKRKTVDFSPKDAQKVNNRTKNPKTKKNDNANHKSKKKSFDKKAKPQTRNNKPLAETQNSNNGNNNKANSKKNKTNSKKGKTNPNEDKPHVSEDIVEILNPADL</sequence>
<keyword evidence="3" id="KW-0539">Nucleus</keyword>
<proteinExistence type="inferred from homology"/>
<feature type="region of interest" description="Disordered" evidence="4">
    <location>
        <begin position="193"/>
        <end position="294"/>
    </location>
</feature>
<feature type="compositionally biased region" description="Basic and acidic residues" evidence="4">
    <location>
        <begin position="194"/>
        <end position="204"/>
    </location>
</feature>
<gene>
    <name evidence="5" type="ORF">RFI_19823</name>
</gene>
<dbReference type="GO" id="GO:0005730">
    <property type="term" value="C:nucleolus"/>
    <property type="evidence" value="ECO:0007669"/>
    <property type="project" value="TreeGrafter"/>
</dbReference>
<dbReference type="GO" id="GO:0030691">
    <property type="term" value="C:Noc2p-Noc3p complex"/>
    <property type="evidence" value="ECO:0007669"/>
    <property type="project" value="TreeGrafter"/>
</dbReference>
<evidence type="ECO:0000256" key="2">
    <source>
        <dbReference type="ARBA" id="ARBA00005907"/>
    </source>
</evidence>
<feature type="compositionally biased region" description="Low complexity" evidence="4">
    <location>
        <begin position="65"/>
        <end position="82"/>
    </location>
</feature>
<dbReference type="GO" id="GO:0030690">
    <property type="term" value="C:Noc1p-Noc2p complex"/>
    <property type="evidence" value="ECO:0007669"/>
    <property type="project" value="TreeGrafter"/>
</dbReference>
<reference evidence="5 6" key="1">
    <citation type="journal article" date="2013" name="Curr. Biol.">
        <title>The Genome of the Foraminiferan Reticulomyxa filosa.</title>
        <authorList>
            <person name="Glockner G."/>
            <person name="Hulsmann N."/>
            <person name="Schleicher M."/>
            <person name="Noegel A.A."/>
            <person name="Eichinger L."/>
            <person name="Gallinger C."/>
            <person name="Pawlowski J."/>
            <person name="Sierra R."/>
            <person name="Euteneuer U."/>
            <person name="Pillet L."/>
            <person name="Moustafa A."/>
            <person name="Platzer M."/>
            <person name="Groth M."/>
            <person name="Szafranski K."/>
            <person name="Schliwa M."/>
        </authorList>
    </citation>
    <scope>NUCLEOTIDE SEQUENCE [LARGE SCALE GENOMIC DNA]</scope>
</reference>
<dbReference type="GO" id="GO:0042273">
    <property type="term" value="P:ribosomal large subunit biogenesis"/>
    <property type="evidence" value="ECO:0007669"/>
    <property type="project" value="TreeGrafter"/>
</dbReference>
<protein>
    <submittedName>
        <fullName evidence="5">Uncharacterized protein</fullName>
    </submittedName>
</protein>
<evidence type="ECO:0000256" key="4">
    <source>
        <dbReference type="SAM" id="MobiDB-lite"/>
    </source>
</evidence>
<dbReference type="InterPro" id="IPR005343">
    <property type="entry name" value="Noc2"/>
</dbReference>
<dbReference type="GO" id="GO:0005654">
    <property type="term" value="C:nucleoplasm"/>
    <property type="evidence" value="ECO:0007669"/>
    <property type="project" value="TreeGrafter"/>
</dbReference>
<evidence type="ECO:0000313" key="5">
    <source>
        <dbReference type="EMBL" id="ETO17500.1"/>
    </source>
</evidence>
<feature type="compositionally biased region" description="Basic residues" evidence="4">
    <location>
        <begin position="259"/>
        <end position="271"/>
    </location>
</feature>
<comment type="similarity">
    <text evidence="2">Belongs to the NOC2 family.</text>
</comment>
<comment type="caution">
    <text evidence="5">The sequence shown here is derived from an EMBL/GenBank/DDBJ whole genome shotgun (WGS) entry which is preliminary data.</text>
</comment>
<organism evidence="5 6">
    <name type="scientific">Reticulomyxa filosa</name>
    <dbReference type="NCBI Taxonomy" id="46433"/>
    <lineage>
        <taxon>Eukaryota</taxon>
        <taxon>Sar</taxon>
        <taxon>Rhizaria</taxon>
        <taxon>Retaria</taxon>
        <taxon>Foraminifera</taxon>
        <taxon>Monothalamids</taxon>
        <taxon>Reticulomyxidae</taxon>
        <taxon>Reticulomyxa</taxon>
    </lineage>
</organism>
<dbReference type="PANTHER" id="PTHR12687">
    <property type="entry name" value="NUCLEOLAR COMPLEX 2 AND RAD4-RELATED"/>
    <property type="match status" value="1"/>
</dbReference>